<dbReference type="EMBL" id="JAOPLU010000003">
    <property type="protein sequence ID" value="MDM5131987.1"/>
    <property type="molecule type" value="Genomic_DNA"/>
</dbReference>
<organism evidence="2 3">
    <name type="scientific">Aeromonas piscicola</name>
    <dbReference type="NCBI Taxonomy" id="600645"/>
    <lineage>
        <taxon>Bacteria</taxon>
        <taxon>Pseudomonadati</taxon>
        <taxon>Pseudomonadota</taxon>
        <taxon>Gammaproteobacteria</taxon>
        <taxon>Aeromonadales</taxon>
        <taxon>Aeromonadaceae</taxon>
        <taxon>Aeromonas</taxon>
    </lineage>
</organism>
<evidence type="ECO:0000259" key="1">
    <source>
        <dbReference type="Pfam" id="PF00534"/>
    </source>
</evidence>
<dbReference type="RefSeq" id="WP_244464602.1">
    <property type="nucleotide sequence ID" value="NZ_CDBL01000063.1"/>
</dbReference>
<evidence type="ECO:0000313" key="3">
    <source>
        <dbReference type="Proteomes" id="UP001168109"/>
    </source>
</evidence>
<keyword evidence="2" id="KW-0328">Glycosyltransferase</keyword>
<protein>
    <submittedName>
        <fullName evidence="2">Glycosyltransferase</fullName>
        <ecNumber evidence="2">2.4.-.-</ecNumber>
    </submittedName>
</protein>
<dbReference type="Pfam" id="PF00534">
    <property type="entry name" value="Glycos_transf_1"/>
    <property type="match status" value="1"/>
</dbReference>
<evidence type="ECO:0000313" key="2">
    <source>
        <dbReference type="EMBL" id="MDM5131987.1"/>
    </source>
</evidence>
<comment type="caution">
    <text evidence="2">The sequence shown here is derived from an EMBL/GenBank/DDBJ whole genome shotgun (WGS) entry which is preliminary data.</text>
</comment>
<keyword evidence="3" id="KW-1185">Reference proteome</keyword>
<dbReference type="SUPFAM" id="SSF53756">
    <property type="entry name" value="UDP-Glycosyltransferase/glycogen phosphorylase"/>
    <property type="match status" value="1"/>
</dbReference>
<dbReference type="EC" id="2.4.-.-" evidence="2"/>
<sequence>MVTPNKKVIFVSMSNRDSAMWFSFTGLAHAFEEYDVSFAFPSSNPAAETEYTEHLFYYNLQSPIKTARSVLALARVINEEYDRVVIFSQGIFSAYLTMLLDRRIEVIAWGHELINHVDRAGFFRGMNYYLSDRLMALRTSRMIVASDDLESIATAYYPNKRITKTCLPMSGDFSCLVSKGDSVGKHSNGKIEILFFGAITSYKGLDILGRILEKFSDDDIHLTIMGRGPLDKYSEHLHKRAEQGRNVTWINKFVDAKEVVAQLHISDFMYSMYSSVTATSQIDIANAFGVPVLATELPFFNKKIRHGINGYILNEHSFYELLSERLSGGLKISREDIIEHYNQAGINKHCVENIIRDGIV</sequence>
<dbReference type="Gene3D" id="3.40.50.2000">
    <property type="entry name" value="Glycogen Phosphorylase B"/>
    <property type="match status" value="2"/>
</dbReference>
<name>A0ABT7QDL9_9GAMM</name>
<keyword evidence="2" id="KW-0808">Transferase</keyword>
<proteinExistence type="predicted"/>
<dbReference type="InterPro" id="IPR001296">
    <property type="entry name" value="Glyco_trans_1"/>
</dbReference>
<gene>
    <name evidence="2" type="ORF">OB962_13445</name>
</gene>
<dbReference type="GO" id="GO:0016757">
    <property type="term" value="F:glycosyltransferase activity"/>
    <property type="evidence" value="ECO:0007669"/>
    <property type="project" value="UniProtKB-KW"/>
</dbReference>
<accession>A0ABT7QDL9</accession>
<feature type="domain" description="Glycosyl transferase family 1" evidence="1">
    <location>
        <begin position="186"/>
        <end position="323"/>
    </location>
</feature>
<dbReference type="Proteomes" id="UP001168109">
    <property type="component" value="Unassembled WGS sequence"/>
</dbReference>
<reference evidence="2" key="1">
    <citation type="submission" date="2024-05" db="EMBL/GenBank/DDBJ databases">
        <title>WGS of Aeromonas isolates.</title>
        <authorList>
            <person name="Lee H."/>
        </authorList>
    </citation>
    <scope>NUCLEOTIDE SEQUENCE</scope>
    <source>
        <strain evidence="2">LP308</strain>
    </source>
</reference>